<dbReference type="GO" id="GO:0005886">
    <property type="term" value="C:plasma membrane"/>
    <property type="evidence" value="ECO:0007669"/>
    <property type="project" value="TreeGrafter"/>
</dbReference>
<proteinExistence type="inferred from homology"/>
<feature type="domain" description="Cation efflux protein cytoplasmic" evidence="10">
    <location>
        <begin position="216"/>
        <end position="297"/>
    </location>
</feature>
<evidence type="ECO:0000256" key="2">
    <source>
        <dbReference type="ARBA" id="ARBA00008873"/>
    </source>
</evidence>
<dbReference type="AlphaFoldDB" id="A0A365YJX8"/>
<evidence type="ECO:0000256" key="5">
    <source>
        <dbReference type="ARBA" id="ARBA00022989"/>
    </source>
</evidence>
<name>A0A365YJX8_9MICC</name>
<sequence length="308" mass="32552">MGHDHSHAHSHDHSATNRTRLAWALGITASILVAEVIGAIMTNSLALLVDAAHMLTDTAGLLMALTAANLIMRKPTMKRTWGFRRAEVLSATLQSALLLAVGIYAAVDAVQRLFDPPEVQPAGLLVFGIIGLLGNIASMLIIAGGRGHNLNMRAAFLEVVNDALGSVAVIVAAVVIALTGWMRADSVAALLISALIVPRAATLLKETTHILLESTPRGLDLGAVRTHLEGQPGVLAVHDLHASQIASNLPVLTAHVVVKNEMFDADAAGGLLRNLQQCVAAHFEVSIEHSTFQIEPESHSVTERHTGC</sequence>
<evidence type="ECO:0000256" key="6">
    <source>
        <dbReference type="ARBA" id="ARBA00023065"/>
    </source>
</evidence>
<keyword evidence="12" id="KW-1185">Reference proteome</keyword>
<dbReference type="InterPro" id="IPR036837">
    <property type="entry name" value="Cation_efflux_CTD_sf"/>
</dbReference>
<dbReference type="PANTHER" id="PTHR11562">
    <property type="entry name" value="CATION EFFLUX PROTEIN/ ZINC TRANSPORTER"/>
    <property type="match status" value="1"/>
</dbReference>
<dbReference type="SUPFAM" id="SSF161111">
    <property type="entry name" value="Cation efflux protein transmembrane domain-like"/>
    <property type="match status" value="1"/>
</dbReference>
<dbReference type="Pfam" id="PF16916">
    <property type="entry name" value="ZT_dimer"/>
    <property type="match status" value="1"/>
</dbReference>
<feature type="transmembrane region" description="Helical" evidence="8">
    <location>
        <begin position="21"/>
        <end position="41"/>
    </location>
</feature>
<accession>A0A365YJX8</accession>
<keyword evidence="7 8" id="KW-0472">Membrane</keyword>
<keyword evidence="5 8" id="KW-1133">Transmembrane helix</keyword>
<evidence type="ECO:0000256" key="8">
    <source>
        <dbReference type="SAM" id="Phobius"/>
    </source>
</evidence>
<dbReference type="NCBIfam" id="TIGR01297">
    <property type="entry name" value="CDF"/>
    <property type="match status" value="1"/>
</dbReference>
<evidence type="ECO:0000259" key="9">
    <source>
        <dbReference type="Pfam" id="PF01545"/>
    </source>
</evidence>
<dbReference type="InterPro" id="IPR027470">
    <property type="entry name" value="Cation_efflux_CTD"/>
</dbReference>
<dbReference type="Gene3D" id="1.20.1510.10">
    <property type="entry name" value="Cation efflux protein transmembrane domain"/>
    <property type="match status" value="1"/>
</dbReference>
<dbReference type="PANTHER" id="PTHR11562:SF17">
    <property type="entry name" value="RE54080P-RELATED"/>
    <property type="match status" value="1"/>
</dbReference>
<dbReference type="EMBL" id="POAF01000002">
    <property type="protein sequence ID" value="RBM03011.1"/>
    <property type="molecule type" value="Genomic_DNA"/>
</dbReference>
<dbReference type="InterPro" id="IPR050681">
    <property type="entry name" value="CDF/SLC30A"/>
</dbReference>
<comment type="subcellular location">
    <subcellularLocation>
        <location evidence="1">Membrane</location>
        <topology evidence="1">Multi-pass membrane protein</topology>
    </subcellularLocation>
</comment>
<evidence type="ECO:0000313" key="12">
    <source>
        <dbReference type="Proteomes" id="UP000252167"/>
    </source>
</evidence>
<feature type="transmembrane region" description="Helical" evidence="8">
    <location>
        <begin position="119"/>
        <end position="142"/>
    </location>
</feature>
<dbReference type="GO" id="GO:0005385">
    <property type="term" value="F:zinc ion transmembrane transporter activity"/>
    <property type="evidence" value="ECO:0007669"/>
    <property type="project" value="TreeGrafter"/>
</dbReference>
<evidence type="ECO:0000256" key="1">
    <source>
        <dbReference type="ARBA" id="ARBA00004141"/>
    </source>
</evidence>
<evidence type="ECO:0000256" key="3">
    <source>
        <dbReference type="ARBA" id="ARBA00022448"/>
    </source>
</evidence>
<feature type="transmembrane region" description="Helical" evidence="8">
    <location>
        <begin position="163"/>
        <end position="181"/>
    </location>
</feature>
<dbReference type="InterPro" id="IPR002524">
    <property type="entry name" value="Cation_efflux"/>
</dbReference>
<keyword evidence="6" id="KW-0406">Ion transport</keyword>
<dbReference type="InterPro" id="IPR058533">
    <property type="entry name" value="Cation_efflux_TM"/>
</dbReference>
<dbReference type="Proteomes" id="UP000252167">
    <property type="component" value="Unassembled WGS sequence"/>
</dbReference>
<keyword evidence="4 8" id="KW-0812">Transmembrane</keyword>
<dbReference type="InterPro" id="IPR027469">
    <property type="entry name" value="Cation_efflux_TMD_sf"/>
</dbReference>
<comment type="similarity">
    <text evidence="2">Belongs to the cation diffusion facilitator (CDF) transporter (TC 2.A.4) family. SLC30A subfamily.</text>
</comment>
<feature type="transmembrane region" description="Helical" evidence="8">
    <location>
        <begin position="88"/>
        <end position="107"/>
    </location>
</feature>
<evidence type="ECO:0000259" key="10">
    <source>
        <dbReference type="Pfam" id="PF16916"/>
    </source>
</evidence>
<dbReference type="SUPFAM" id="SSF160240">
    <property type="entry name" value="Cation efflux protein cytoplasmic domain-like"/>
    <property type="match status" value="1"/>
</dbReference>
<evidence type="ECO:0000256" key="4">
    <source>
        <dbReference type="ARBA" id="ARBA00022692"/>
    </source>
</evidence>
<reference evidence="11 12" key="1">
    <citation type="submission" date="2018-01" db="EMBL/GenBank/DDBJ databases">
        <title>Glutamicibacter soli strain NHPC-3 Whole genome sequence and assembly.</title>
        <authorList>
            <person name="Choudhury P."/>
            <person name="Gupta D."/>
            <person name="Sengupta K."/>
            <person name="Jawed A."/>
            <person name="Sultana N."/>
            <person name="Saha P."/>
        </authorList>
    </citation>
    <scope>NUCLEOTIDE SEQUENCE [LARGE SCALE GENOMIC DNA]</scope>
    <source>
        <strain evidence="11 12">NHPC-3</strain>
    </source>
</reference>
<gene>
    <name evidence="11" type="ORF">C1H84_06245</name>
</gene>
<dbReference type="RefSeq" id="WP_053797400.1">
    <property type="nucleotide sequence ID" value="NZ_JBNBOD010000002.1"/>
</dbReference>
<keyword evidence="3" id="KW-0813">Transport</keyword>
<protein>
    <submittedName>
        <fullName evidence="11">Cation transporter</fullName>
    </submittedName>
</protein>
<dbReference type="Pfam" id="PF01545">
    <property type="entry name" value="Cation_efflux"/>
    <property type="match status" value="1"/>
</dbReference>
<evidence type="ECO:0000313" key="11">
    <source>
        <dbReference type="EMBL" id="RBM03011.1"/>
    </source>
</evidence>
<evidence type="ECO:0000256" key="7">
    <source>
        <dbReference type="ARBA" id="ARBA00023136"/>
    </source>
</evidence>
<comment type="caution">
    <text evidence="11">The sequence shown here is derived from an EMBL/GenBank/DDBJ whole genome shotgun (WGS) entry which is preliminary data.</text>
</comment>
<feature type="domain" description="Cation efflux protein transmembrane" evidence="9">
    <location>
        <begin position="24"/>
        <end position="212"/>
    </location>
</feature>
<organism evidence="11 12">
    <name type="scientific">Glutamicibacter soli</name>
    <dbReference type="NCBI Taxonomy" id="453836"/>
    <lineage>
        <taxon>Bacteria</taxon>
        <taxon>Bacillati</taxon>
        <taxon>Actinomycetota</taxon>
        <taxon>Actinomycetes</taxon>
        <taxon>Micrococcales</taxon>
        <taxon>Micrococcaceae</taxon>
        <taxon>Glutamicibacter</taxon>
    </lineage>
</organism>
<feature type="transmembrane region" description="Helical" evidence="8">
    <location>
        <begin position="47"/>
        <end position="68"/>
    </location>
</feature>